<keyword evidence="1" id="KW-1133">Transmembrane helix</keyword>
<protein>
    <submittedName>
        <fullName evidence="2">Uncharacterized protein</fullName>
    </submittedName>
</protein>
<dbReference type="AlphaFoldDB" id="A0A5B7ITR5"/>
<keyword evidence="3" id="KW-1185">Reference proteome</keyword>
<keyword evidence="1" id="KW-0472">Membrane</keyword>
<keyword evidence="1" id="KW-0812">Transmembrane</keyword>
<organism evidence="2 3">
    <name type="scientific">Portunus trituberculatus</name>
    <name type="common">Swimming crab</name>
    <name type="synonym">Neptunus trituberculatus</name>
    <dbReference type="NCBI Taxonomy" id="210409"/>
    <lineage>
        <taxon>Eukaryota</taxon>
        <taxon>Metazoa</taxon>
        <taxon>Ecdysozoa</taxon>
        <taxon>Arthropoda</taxon>
        <taxon>Crustacea</taxon>
        <taxon>Multicrustacea</taxon>
        <taxon>Malacostraca</taxon>
        <taxon>Eumalacostraca</taxon>
        <taxon>Eucarida</taxon>
        <taxon>Decapoda</taxon>
        <taxon>Pleocyemata</taxon>
        <taxon>Brachyura</taxon>
        <taxon>Eubrachyura</taxon>
        <taxon>Portunoidea</taxon>
        <taxon>Portunidae</taxon>
        <taxon>Portuninae</taxon>
        <taxon>Portunus</taxon>
    </lineage>
</organism>
<dbReference type="EMBL" id="VSRR010062855">
    <property type="protein sequence ID" value="MPC83574.1"/>
    <property type="molecule type" value="Genomic_DNA"/>
</dbReference>
<reference evidence="2 3" key="1">
    <citation type="submission" date="2019-05" db="EMBL/GenBank/DDBJ databases">
        <title>Another draft genome of Portunus trituberculatus and its Hox gene families provides insights of decapod evolution.</title>
        <authorList>
            <person name="Jeong J.-H."/>
            <person name="Song I."/>
            <person name="Kim S."/>
            <person name="Choi T."/>
            <person name="Kim D."/>
            <person name="Ryu S."/>
            <person name="Kim W."/>
        </authorList>
    </citation>
    <scope>NUCLEOTIDE SEQUENCE [LARGE SCALE GENOMIC DNA]</scope>
    <source>
        <tissue evidence="2">Muscle</tissue>
    </source>
</reference>
<accession>A0A5B7ITR5</accession>
<feature type="transmembrane region" description="Helical" evidence="1">
    <location>
        <begin position="60"/>
        <end position="86"/>
    </location>
</feature>
<evidence type="ECO:0000313" key="2">
    <source>
        <dbReference type="EMBL" id="MPC83574.1"/>
    </source>
</evidence>
<dbReference type="Proteomes" id="UP000324222">
    <property type="component" value="Unassembled WGS sequence"/>
</dbReference>
<comment type="caution">
    <text evidence="2">The sequence shown here is derived from an EMBL/GenBank/DDBJ whole genome shotgun (WGS) entry which is preliminary data.</text>
</comment>
<proteinExistence type="predicted"/>
<evidence type="ECO:0000256" key="1">
    <source>
        <dbReference type="SAM" id="Phobius"/>
    </source>
</evidence>
<gene>
    <name evidence="2" type="ORF">E2C01_078286</name>
</gene>
<evidence type="ECO:0000313" key="3">
    <source>
        <dbReference type="Proteomes" id="UP000324222"/>
    </source>
</evidence>
<sequence length="94" mass="10484">MTAGSPAAPGLGYPMTSPLAPLINKSSQESSATLEFCDVFFQVPTLRLFMNPSSPLDFRYSVRCFMVLIVVLFSVWDSLSTFCWYLNVGEFKTL</sequence>
<name>A0A5B7ITR5_PORTR</name>